<dbReference type="EMBL" id="VSSQ01068531">
    <property type="protein sequence ID" value="MPN20706.1"/>
    <property type="molecule type" value="Genomic_DNA"/>
</dbReference>
<protein>
    <submittedName>
        <fullName evidence="1">Uncharacterized protein</fullName>
    </submittedName>
</protein>
<accession>A0A645G3J9</accession>
<reference evidence="1" key="1">
    <citation type="submission" date="2019-08" db="EMBL/GenBank/DDBJ databases">
        <authorList>
            <person name="Kucharzyk K."/>
            <person name="Murdoch R.W."/>
            <person name="Higgins S."/>
            <person name="Loffler F."/>
        </authorList>
    </citation>
    <scope>NUCLEOTIDE SEQUENCE</scope>
</reference>
<comment type="caution">
    <text evidence="1">The sequence shown here is derived from an EMBL/GenBank/DDBJ whole genome shotgun (WGS) entry which is preliminary data.</text>
</comment>
<dbReference type="AlphaFoldDB" id="A0A645G3J9"/>
<organism evidence="1">
    <name type="scientific">bioreactor metagenome</name>
    <dbReference type="NCBI Taxonomy" id="1076179"/>
    <lineage>
        <taxon>unclassified sequences</taxon>
        <taxon>metagenomes</taxon>
        <taxon>ecological metagenomes</taxon>
    </lineage>
</organism>
<name>A0A645G3J9_9ZZZZ</name>
<proteinExistence type="predicted"/>
<sequence>MHGIGRFFEVSPDMAGGIDGAAPVEGQVQRALRQAEELDCGEGRLILEQLADLLIMGLGML</sequence>
<evidence type="ECO:0000313" key="1">
    <source>
        <dbReference type="EMBL" id="MPN20706.1"/>
    </source>
</evidence>
<gene>
    <name evidence="1" type="ORF">SDC9_168085</name>
</gene>